<sequence length="361" mass="41479">MEFSFNVGKLFPNEITVIDANLSHLKNVGNFQELKNQLRSVVDKLGEASAKAQGLLGSITSLSKLSFSSHKIYLLKDPQKKNIVIGFIKVGSKKLFFYDIRGIQIENDPLCVLDFYVHESVQRKGCGKKLFEFMLSYENIQAEKLAIDKPSHKFLNFLNKHYGLCNIVPQLNNFVVFVQYFRDRNADSSKRSTKLINSGDCSTYNKRNVIPSHDRQKTDNIYTREQRTASLPPIGRPESGRNRDVDLRKEVTPTVNQFNQRALNSETKIEVSNLPKNNYSPPMLRRDGPSKDYMDLLGRYKPIQDKEYLHSTNATPINNVHKPEITRQKPQVDLGTGWNIFGVPSANQADHRKYRRQTKLW</sequence>
<feature type="domain" description="N-acetyltransferase" evidence="4">
    <location>
        <begin position="1"/>
        <end position="181"/>
    </location>
</feature>
<evidence type="ECO:0000256" key="2">
    <source>
        <dbReference type="ARBA" id="ARBA00023315"/>
    </source>
</evidence>
<comment type="catalytic activity">
    <reaction evidence="3">
        <text>L-lysyl-[alpha-tubulin] + acetyl-CoA = N(6)-acetyl-L-lysyl-[alpha-tubulin] + CoA + H(+)</text>
        <dbReference type="Rhea" id="RHEA:15277"/>
        <dbReference type="Rhea" id="RHEA-COMP:11278"/>
        <dbReference type="Rhea" id="RHEA-COMP:11279"/>
        <dbReference type="ChEBI" id="CHEBI:15378"/>
        <dbReference type="ChEBI" id="CHEBI:29969"/>
        <dbReference type="ChEBI" id="CHEBI:57287"/>
        <dbReference type="ChEBI" id="CHEBI:57288"/>
        <dbReference type="ChEBI" id="CHEBI:61930"/>
        <dbReference type="EC" id="2.3.1.108"/>
    </reaction>
</comment>
<evidence type="ECO:0000313" key="5">
    <source>
        <dbReference type="EMBL" id="CAD5123253.1"/>
    </source>
</evidence>
<protein>
    <recommendedName>
        <fullName evidence="3">Alpha-tubulin N-acetyltransferase</fullName>
        <shortName evidence="3">Alpha-TAT</shortName>
        <shortName evidence="3">TAT</shortName>
        <ecNumber evidence="3">2.3.1.108</ecNumber>
    </recommendedName>
    <alternativeName>
        <fullName evidence="3">Acetyltransferase mec-17 homolog</fullName>
    </alternativeName>
</protein>
<dbReference type="CDD" id="cd04301">
    <property type="entry name" value="NAT_SF"/>
    <property type="match status" value="1"/>
</dbReference>
<comment type="function">
    <text evidence="3">Specifically acetylates 'Lys-40' in alpha-tubulin on the lumenal side of microtubules. Promotes microtubule destabilization and accelerates microtubule dynamics; this activity may be independent of acetylation activity. Acetylates alpha-tubulin with a slow enzymatic rate, due to a catalytic site that is not optimized for acetyl transfer. Enters the microtubule through each end and diffuses quickly throughout the lumen of microtubules. Acetylates only long/old microtubules because of its slow acetylation rate since it does not have time to act on dynamically unstable microtubules before the enzyme is released.</text>
</comment>
<name>A0A7I8W437_9ANNE</name>
<comment type="caution">
    <text evidence="5">The sequence shown here is derived from an EMBL/GenBank/DDBJ whole genome shotgun (WGS) entry which is preliminary data.</text>
</comment>
<reference evidence="5 6" key="1">
    <citation type="submission" date="2020-08" db="EMBL/GenBank/DDBJ databases">
        <authorList>
            <person name="Hejnol A."/>
        </authorList>
    </citation>
    <scope>NUCLEOTIDE SEQUENCE [LARGE SCALE GENOMIC DNA]</scope>
</reference>
<comment type="similarity">
    <text evidence="3">Belongs to the acetyltransferase ATAT1 family.</text>
</comment>
<evidence type="ECO:0000313" key="6">
    <source>
        <dbReference type="Proteomes" id="UP000549394"/>
    </source>
</evidence>
<dbReference type="GO" id="GO:0070507">
    <property type="term" value="P:regulation of microtubule cytoskeleton organization"/>
    <property type="evidence" value="ECO:0007669"/>
    <property type="project" value="UniProtKB-UniRule"/>
</dbReference>
<dbReference type="SUPFAM" id="SSF55729">
    <property type="entry name" value="Acyl-CoA N-acyltransferases (Nat)"/>
    <property type="match status" value="1"/>
</dbReference>
<proteinExistence type="inferred from homology"/>
<keyword evidence="2 3" id="KW-0012">Acyltransferase</keyword>
<dbReference type="InterPro" id="IPR038746">
    <property type="entry name" value="Atat"/>
</dbReference>
<dbReference type="GO" id="GO:0005874">
    <property type="term" value="C:microtubule"/>
    <property type="evidence" value="ECO:0007669"/>
    <property type="project" value="InterPro"/>
</dbReference>
<dbReference type="Proteomes" id="UP000549394">
    <property type="component" value="Unassembled WGS sequence"/>
</dbReference>
<dbReference type="PROSITE" id="PS51730">
    <property type="entry name" value="GNAT_ATAT"/>
    <property type="match status" value="1"/>
</dbReference>
<evidence type="ECO:0000256" key="3">
    <source>
        <dbReference type="HAMAP-Rule" id="MF_03130"/>
    </source>
</evidence>
<keyword evidence="6" id="KW-1185">Reference proteome</keyword>
<dbReference type="InterPro" id="IPR016181">
    <property type="entry name" value="Acyl_CoA_acyltransferase"/>
</dbReference>
<gene>
    <name evidence="5" type="ORF">DGYR_LOCUS10950</name>
</gene>
<dbReference type="GO" id="GO:0019799">
    <property type="term" value="F:tubulin N-acetyltransferase activity"/>
    <property type="evidence" value="ECO:0007669"/>
    <property type="project" value="UniProtKB-UniRule"/>
</dbReference>
<dbReference type="PANTHER" id="PTHR12327">
    <property type="entry name" value="ALPHA-TUBULIN N-ACETYLTRANSFERASE 1"/>
    <property type="match status" value="1"/>
</dbReference>
<feature type="binding site" evidence="3">
    <location>
        <begin position="151"/>
        <end position="160"/>
    </location>
    <ligand>
        <name>acetyl-CoA</name>
        <dbReference type="ChEBI" id="CHEBI:57288"/>
    </ligand>
</feature>
<dbReference type="OrthoDB" id="447510at2759"/>
<dbReference type="HAMAP" id="MF_03130">
    <property type="entry name" value="mec17"/>
    <property type="match status" value="1"/>
</dbReference>
<feature type="binding site" evidence="3">
    <location>
        <begin position="115"/>
        <end position="128"/>
    </location>
    <ligand>
        <name>acetyl-CoA</name>
        <dbReference type="ChEBI" id="CHEBI:57288"/>
    </ligand>
</feature>
<accession>A0A7I8W437</accession>
<dbReference type="EMBL" id="CAJFCJ010000019">
    <property type="protein sequence ID" value="CAD5123253.1"/>
    <property type="molecule type" value="Genomic_DNA"/>
</dbReference>
<dbReference type="GO" id="GO:0048666">
    <property type="term" value="P:neuron development"/>
    <property type="evidence" value="ECO:0007669"/>
    <property type="project" value="UniProtKB-UniRule"/>
</dbReference>
<dbReference type="PANTHER" id="PTHR12327:SF0">
    <property type="entry name" value="ALPHA-TUBULIN N-ACETYLTRANSFERASE 1"/>
    <property type="match status" value="1"/>
</dbReference>
<organism evidence="5 6">
    <name type="scientific">Dimorphilus gyrociliatus</name>
    <dbReference type="NCBI Taxonomy" id="2664684"/>
    <lineage>
        <taxon>Eukaryota</taxon>
        <taxon>Metazoa</taxon>
        <taxon>Spiralia</taxon>
        <taxon>Lophotrochozoa</taxon>
        <taxon>Annelida</taxon>
        <taxon>Polychaeta</taxon>
        <taxon>Polychaeta incertae sedis</taxon>
        <taxon>Dinophilidae</taxon>
        <taxon>Dimorphilus</taxon>
    </lineage>
</organism>
<dbReference type="InterPro" id="IPR007965">
    <property type="entry name" value="GNAT_ATAT"/>
</dbReference>
<dbReference type="EC" id="2.3.1.108" evidence="3"/>
<dbReference type="Pfam" id="PF05301">
    <property type="entry name" value="Acetyltransf_16"/>
    <property type="match status" value="1"/>
</dbReference>
<dbReference type="Gene3D" id="3.40.630.30">
    <property type="match status" value="1"/>
</dbReference>
<keyword evidence="1 3" id="KW-0808">Transferase</keyword>
<feature type="site" description="Crucial for catalytic activity" evidence="3">
    <location>
        <position position="53"/>
    </location>
</feature>
<evidence type="ECO:0000259" key="4">
    <source>
        <dbReference type="PROSITE" id="PS51730"/>
    </source>
</evidence>
<dbReference type="AlphaFoldDB" id="A0A7I8W437"/>
<evidence type="ECO:0000256" key="1">
    <source>
        <dbReference type="ARBA" id="ARBA00022679"/>
    </source>
</evidence>